<sequence>MGGCFSSESDYSHRQRLTANVVSVNGELRQYPLPITVSQVLNFETASPGSFFVCSSDGLYFDDYIPSLDAEDELESAQIYFVLPVAKLQHRLAAADMAALAVKASAALNASDRRRSRKARISPVLAAEEDPQSNHQIPNKISPLTGKSSSKGSSSSSGLGISRSGSMRKLQRNSSRRAKLAVRSFRLRLTTINEGSVLYN</sequence>
<feature type="compositionally biased region" description="Low complexity" evidence="1">
    <location>
        <begin position="146"/>
        <end position="165"/>
    </location>
</feature>
<evidence type="ECO:0000313" key="2">
    <source>
        <dbReference type="EMBL" id="KAL0432824.1"/>
    </source>
</evidence>
<dbReference type="AlphaFoldDB" id="A0AAW2VV90"/>
<gene>
    <name evidence="2" type="ORF">Slati_2616700</name>
</gene>
<reference evidence="2" key="2">
    <citation type="journal article" date="2024" name="Plant">
        <title>Genomic evolution and insights into agronomic trait innovations of Sesamum species.</title>
        <authorList>
            <person name="Miao H."/>
            <person name="Wang L."/>
            <person name="Qu L."/>
            <person name="Liu H."/>
            <person name="Sun Y."/>
            <person name="Le M."/>
            <person name="Wang Q."/>
            <person name="Wei S."/>
            <person name="Zheng Y."/>
            <person name="Lin W."/>
            <person name="Duan Y."/>
            <person name="Cao H."/>
            <person name="Xiong S."/>
            <person name="Wang X."/>
            <person name="Wei L."/>
            <person name="Li C."/>
            <person name="Ma Q."/>
            <person name="Ju M."/>
            <person name="Zhao R."/>
            <person name="Li G."/>
            <person name="Mu C."/>
            <person name="Tian Q."/>
            <person name="Mei H."/>
            <person name="Zhang T."/>
            <person name="Gao T."/>
            <person name="Zhang H."/>
        </authorList>
    </citation>
    <scope>NUCLEOTIDE SEQUENCE</scope>
    <source>
        <strain evidence="2">KEN1</strain>
    </source>
</reference>
<dbReference type="EMBL" id="JACGWN010000009">
    <property type="protein sequence ID" value="KAL0432824.1"/>
    <property type="molecule type" value="Genomic_DNA"/>
</dbReference>
<comment type="caution">
    <text evidence="2">The sequence shown here is derived from an EMBL/GenBank/DDBJ whole genome shotgun (WGS) entry which is preliminary data.</text>
</comment>
<reference evidence="2" key="1">
    <citation type="submission" date="2020-06" db="EMBL/GenBank/DDBJ databases">
        <authorList>
            <person name="Li T."/>
            <person name="Hu X."/>
            <person name="Zhang T."/>
            <person name="Song X."/>
            <person name="Zhang H."/>
            <person name="Dai N."/>
            <person name="Sheng W."/>
            <person name="Hou X."/>
            <person name="Wei L."/>
        </authorList>
    </citation>
    <scope>NUCLEOTIDE SEQUENCE</scope>
    <source>
        <strain evidence="2">KEN1</strain>
        <tissue evidence="2">Leaf</tissue>
    </source>
</reference>
<feature type="region of interest" description="Disordered" evidence="1">
    <location>
        <begin position="119"/>
        <end position="175"/>
    </location>
</feature>
<name>A0AAW2VV90_9LAMI</name>
<evidence type="ECO:0000256" key="1">
    <source>
        <dbReference type="SAM" id="MobiDB-lite"/>
    </source>
</evidence>
<accession>A0AAW2VV90</accession>
<dbReference type="PANTHER" id="PTHR33052">
    <property type="entry name" value="DUF4228 DOMAIN PROTEIN-RELATED"/>
    <property type="match status" value="1"/>
</dbReference>
<organism evidence="2">
    <name type="scientific">Sesamum latifolium</name>
    <dbReference type="NCBI Taxonomy" id="2727402"/>
    <lineage>
        <taxon>Eukaryota</taxon>
        <taxon>Viridiplantae</taxon>
        <taxon>Streptophyta</taxon>
        <taxon>Embryophyta</taxon>
        <taxon>Tracheophyta</taxon>
        <taxon>Spermatophyta</taxon>
        <taxon>Magnoliopsida</taxon>
        <taxon>eudicotyledons</taxon>
        <taxon>Gunneridae</taxon>
        <taxon>Pentapetalae</taxon>
        <taxon>asterids</taxon>
        <taxon>lamiids</taxon>
        <taxon>Lamiales</taxon>
        <taxon>Pedaliaceae</taxon>
        <taxon>Sesamum</taxon>
    </lineage>
</organism>
<dbReference type="InterPro" id="IPR025322">
    <property type="entry name" value="PADRE_dom"/>
</dbReference>
<protein>
    <submittedName>
        <fullName evidence="2">Uncharacterized protein</fullName>
    </submittedName>
</protein>
<proteinExistence type="predicted"/>
<dbReference type="Pfam" id="PF14009">
    <property type="entry name" value="PADRE"/>
    <property type="match status" value="1"/>
</dbReference>